<keyword evidence="6" id="KW-0472">Membrane</keyword>
<keyword evidence="6" id="KW-0812">Transmembrane</keyword>
<evidence type="ECO:0000256" key="1">
    <source>
        <dbReference type="ARBA" id="ARBA00004613"/>
    </source>
</evidence>
<feature type="compositionally biased region" description="Polar residues" evidence="5">
    <location>
        <begin position="242"/>
        <end position="253"/>
    </location>
</feature>
<evidence type="ECO:0000313" key="11">
    <source>
        <dbReference type="EMBL" id="CAC5377859.1"/>
    </source>
</evidence>
<sequence>MKTFLNAAMFFLVSHNIYGFPPYPLTGWPHVNTRSHKDMLNIGIRRAIGQFLLQYNYLEEDVHLFLAVDAFFGDDSDGKEKYYDSIQEIYSNLEKQELLKEAYIHCNGEQILEAHTLLVSRRQRMKEIINEPDYSISLLREYVGKCLYTIQAFYSTTNWVEMDRNKTYRDFGVPGKTLLTVAAGDVDTCSDCDNSGDNKNSCKNNLLVTDVLTSGYHGGQDAVSPQRSSEDTTGKCGFGGSSDVNNGNTTASGGINKDRLDSTYSPHYHSHFKAYLAAEEATFQFLIDSEIGIIKDLTGDVFAKIFNLYKKTKGSFGFAIDVTGSMGDEIEAVIKGCIEIVTTVRGTDNEPADYVLATFSDPESLTTLVLRTENGLEMISALRNLTLYGGGDYPEYSMSGLRKCIEECQNHSTVFVFTDATSKDYLEYDDVTAIAISKNITVDFMLTGGCCRKKRNTYRQKRQTLNSVYDLIAEATGGNIYRISASQITTFLQEVTEERFPSATAIIDVLFMNTSHSNNFQFVADSYVKNIKIVITGTSNTADVDLTNTSGSLIENGEATVLSEIPDKVLITVVETSPGLYNITRKSQIAWEVNITAQTDVDFDYFILEKYENDYLYRISRNPIAGDNYTIEITVYNLLNYSNALSEVILTDNYGSIEYLNITSVSSSYATVALASMQFIAEEYQVSISGIDEHGNTFRRTSSSKIRPVKLKLIVNVPSELIASTSSTIEYTATNYSPNNRTFIVRIGNDRNFVVDMTTATHLISAYGMANGSFNILATSSHKTATIAVSVQEVGSNENLQEETRTIFISSDTPTTCSVTSNTGNCSLTFEDGMCSLYNWFGHSVINFDVSLTSLKGSIGLKIQHTNMSESPLFVNVSGDCCTRSAYLTVIDENNYIAKCYFDLGDPVYRTVKDSESGLSDVGKIAIGVVVGIVVLALLVGANIAIIIYRGGIQPKLDKMKINDWDIDNNDLTVSELEADFQ</sequence>
<dbReference type="InterPro" id="IPR056862">
    <property type="entry name" value="VWA7_N"/>
</dbReference>
<dbReference type="InterPro" id="IPR056475">
    <property type="entry name" value="GBD_Hemicentin/VWA7"/>
</dbReference>
<evidence type="ECO:0000256" key="2">
    <source>
        <dbReference type="ARBA" id="ARBA00022525"/>
    </source>
</evidence>
<evidence type="ECO:0000259" key="10">
    <source>
        <dbReference type="Pfam" id="PF25107"/>
    </source>
</evidence>
<dbReference type="InterPro" id="IPR056861">
    <property type="entry name" value="HMCN1-like_VWA"/>
</dbReference>
<dbReference type="SUPFAM" id="SSF53300">
    <property type="entry name" value="vWA-like"/>
    <property type="match status" value="1"/>
</dbReference>
<dbReference type="Gene3D" id="3.40.50.410">
    <property type="entry name" value="von Willebrand factor, type A domain"/>
    <property type="match status" value="1"/>
</dbReference>
<dbReference type="EMBL" id="CACVKT020002399">
    <property type="protein sequence ID" value="CAC5377859.1"/>
    <property type="molecule type" value="Genomic_DNA"/>
</dbReference>
<evidence type="ECO:0000256" key="3">
    <source>
        <dbReference type="ARBA" id="ARBA00022729"/>
    </source>
</evidence>
<dbReference type="InterPro" id="IPR052577">
    <property type="entry name" value="VWA7"/>
</dbReference>
<evidence type="ECO:0008006" key="13">
    <source>
        <dbReference type="Google" id="ProtNLM"/>
    </source>
</evidence>
<dbReference type="Pfam" id="PF25107">
    <property type="entry name" value="VWA7_N"/>
    <property type="match status" value="1"/>
</dbReference>
<dbReference type="Proteomes" id="UP000507470">
    <property type="component" value="Unassembled WGS sequence"/>
</dbReference>
<keyword evidence="12" id="KW-1185">Reference proteome</keyword>
<keyword evidence="3 7" id="KW-0732">Signal</keyword>
<evidence type="ECO:0000256" key="7">
    <source>
        <dbReference type="SAM" id="SignalP"/>
    </source>
</evidence>
<evidence type="ECO:0000259" key="9">
    <source>
        <dbReference type="Pfam" id="PF25106"/>
    </source>
</evidence>
<feature type="domain" description="Hemicentin/VWA7 galactose-binding" evidence="8">
    <location>
        <begin position="515"/>
        <end position="599"/>
    </location>
</feature>
<dbReference type="Pfam" id="PF23560">
    <property type="entry name" value="GBD_Hemicentin"/>
    <property type="match status" value="1"/>
</dbReference>
<comment type="subcellular location">
    <subcellularLocation>
        <location evidence="1">Secreted</location>
    </subcellularLocation>
</comment>
<keyword evidence="4" id="KW-0325">Glycoprotein</keyword>
<feature type="signal peptide" evidence="7">
    <location>
        <begin position="1"/>
        <end position="19"/>
    </location>
</feature>
<feature type="transmembrane region" description="Helical" evidence="6">
    <location>
        <begin position="925"/>
        <end position="949"/>
    </location>
</feature>
<dbReference type="AlphaFoldDB" id="A0A6J8B5K0"/>
<reference evidence="11 12" key="1">
    <citation type="submission" date="2020-06" db="EMBL/GenBank/DDBJ databases">
        <authorList>
            <person name="Li R."/>
            <person name="Bekaert M."/>
        </authorList>
    </citation>
    <scope>NUCLEOTIDE SEQUENCE [LARGE SCALE GENOMIC DNA]</scope>
    <source>
        <strain evidence="12">wild</strain>
    </source>
</reference>
<name>A0A6J8B5K0_MYTCO</name>
<feature type="domain" description="Hemicentin-1-like von Willebrand factor A" evidence="9">
    <location>
        <begin position="317"/>
        <end position="483"/>
    </location>
</feature>
<keyword evidence="6" id="KW-1133">Transmembrane helix</keyword>
<protein>
    <recommendedName>
        <fullName evidence="13">VWFA domain-containing protein</fullName>
    </recommendedName>
</protein>
<evidence type="ECO:0000256" key="6">
    <source>
        <dbReference type="SAM" id="Phobius"/>
    </source>
</evidence>
<proteinExistence type="predicted"/>
<dbReference type="OrthoDB" id="6161097at2759"/>
<dbReference type="GO" id="GO:0005576">
    <property type="term" value="C:extracellular region"/>
    <property type="evidence" value="ECO:0007669"/>
    <property type="project" value="UniProtKB-SubCell"/>
</dbReference>
<evidence type="ECO:0000259" key="8">
    <source>
        <dbReference type="Pfam" id="PF23560"/>
    </source>
</evidence>
<gene>
    <name evidence="11" type="ORF">MCOR_14120</name>
</gene>
<feature type="domain" description="VWA7 N-terminal" evidence="10">
    <location>
        <begin position="80"/>
        <end position="288"/>
    </location>
</feature>
<dbReference type="PANTHER" id="PTHR14905:SF7">
    <property type="entry name" value="VON WILLEBRAND FACTOR A DOMAIN-CONTAINING PROTEIN 7"/>
    <property type="match status" value="1"/>
</dbReference>
<feature type="region of interest" description="Disordered" evidence="5">
    <location>
        <begin position="219"/>
        <end position="256"/>
    </location>
</feature>
<keyword evidence="2" id="KW-0964">Secreted</keyword>
<feature type="chain" id="PRO_5026903546" description="VWFA domain-containing protein" evidence="7">
    <location>
        <begin position="20"/>
        <end position="982"/>
    </location>
</feature>
<dbReference type="InterPro" id="IPR036465">
    <property type="entry name" value="vWFA_dom_sf"/>
</dbReference>
<evidence type="ECO:0000256" key="5">
    <source>
        <dbReference type="SAM" id="MobiDB-lite"/>
    </source>
</evidence>
<evidence type="ECO:0000313" key="12">
    <source>
        <dbReference type="Proteomes" id="UP000507470"/>
    </source>
</evidence>
<dbReference type="Pfam" id="PF25106">
    <property type="entry name" value="VWA_4"/>
    <property type="match status" value="1"/>
</dbReference>
<evidence type="ECO:0000256" key="4">
    <source>
        <dbReference type="ARBA" id="ARBA00023180"/>
    </source>
</evidence>
<dbReference type="PANTHER" id="PTHR14905">
    <property type="entry name" value="NG37"/>
    <property type="match status" value="1"/>
</dbReference>
<organism evidence="11 12">
    <name type="scientific">Mytilus coruscus</name>
    <name type="common">Sea mussel</name>
    <dbReference type="NCBI Taxonomy" id="42192"/>
    <lineage>
        <taxon>Eukaryota</taxon>
        <taxon>Metazoa</taxon>
        <taxon>Spiralia</taxon>
        <taxon>Lophotrochozoa</taxon>
        <taxon>Mollusca</taxon>
        <taxon>Bivalvia</taxon>
        <taxon>Autobranchia</taxon>
        <taxon>Pteriomorphia</taxon>
        <taxon>Mytilida</taxon>
        <taxon>Mytiloidea</taxon>
        <taxon>Mytilidae</taxon>
        <taxon>Mytilinae</taxon>
        <taxon>Mytilus</taxon>
    </lineage>
</organism>
<accession>A0A6J8B5K0</accession>